<name>A0A4Q9PKF5_9APHY</name>
<evidence type="ECO:0000313" key="1">
    <source>
        <dbReference type="EMBL" id="TBU54602.1"/>
    </source>
</evidence>
<dbReference type="AlphaFoldDB" id="A0A4Q9PKF5"/>
<keyword evidence="2" id="KW-1185">Reference proteome</keyword>
<sequence length="198" mass="21019">MSSACTEQARAATNRDGAVSNNTQATLLLSPRLASLEPLTCLIFPPYSACSVERICNAKRACAETVPTAGAYPTSDEMGAGVGQHGLQLELSTSRLFHRCLPPAILHSTSYRPSGSLSRTLPRSCDSDKSRGPSGVLLSKLSVLQFSSVLGPFHSSSTPFIGAGSATYVNSLQATPQHIRFIARTGPTWQRLVSGIRQ</sequence>
<dbReference type="Proteomes" id="UP000292082">
    <property type="component" value="Unassembled WGS sequence"/>
</dbReference>
<proteinExistence type="predicted"/>
<protein>
    <submittedName>
        <fullName evidence="1">Uncharacterized protein</fullName>
    </submittedName>
</protein>
<gene>
    <name evidence="1" type="ORF">BD310DRAFT_68028</name>
</gene>
<accession>A0A4Q9PKF5</accession>
<evidence type="ECO:0000313" key="2">
    <source>
        <dbReference type="Proteomes" id="UP000292082"/>
    </source>
</evidence>
<reference evidence="1 2" key="1">
    <citation type="submission" date="2019-01" db="EMBL/GenBank/DDBJ databases">
        <title>Draft genome sequences of three monokaryotic isolates of the white-rot basidiomycete fungus Dichomitus squalens.</title>
        <authorList>
            <consortium name="DOE Joint Genome Institute"/>
            <person name="Lopez S.C."/>
            <person name="Andreopoulos B."/>
            <person name="Pangilinan J."/>
            <person name="Lipzen A."/>
            <person name="Riley R."/>
            <person name="Ahrendt S."/>
            <person name="Ng V."/>
            <person name="Barry K."/>
            <person name="Daum C."/>
            <person name="Grigoriev I.V."/>
            <person name="Hilden K.S."/>
            <person name="Makela M.R."/>
            <person name="de Vries R.P."/>
        </authorList>
    </citation>
    <scope>NUCLEOTIDE SEQUENCE [LARGE SCALE GENOMIC DNA]</scope>
    <source>
        <strain evidence="1 2">CBS 464.89</strain>
    </source>
</reference>
<dbReference type="EMBL" id="ML145185">
    <property type="protein sequence ID" value="TBU54602.1"/>
    <property type="molecule type" value="Genomic_DNA"/>
</dbReference>
<organism evidence="1 2">
    <name type="scientific">Dichomitus squalens</name>
    <dbReference type="NCBI Taxonomy" id="114155"/>
    <lineage>
        <taxon>Eukaryota</taxon>
        <taxon>Fungi</taxon>
        <taxon>Dikarya</taxon>
        <taxon>Basidiomycota</taxon>
        <taxon>Agaricomycotina</taxon>
        <taxon>Agaricomycetes</taxon>
        <taxon>Polyporales</taxon>
        <taxon>Polyporaceae</taxon>
        <taxon>Dichomitus</taxon>
    </lineage>
</organism>